<dbReference type="PROSITE" id="PS51664">
    <property type="entry name" value="YCAO"/>
    <property type="match status" value="1"/>
</dbReference>
<dbReference type="Gene3D" id="3.30.40.250">
    <property type="match status" value="1"/>
</dbReference>
<dbReference type="RefSeq" id="WP_189040253.1">
    <property type="nucleotide sequence ID" value="NZ_BMNB01000001.1"/>
</dbReference>
<evidence type="ECO:0000259" key="1">
    <source>
        <dbReference type="PROSITE" id="PS51664"/>
    </source>
</evidence>
<accession>A0A917WP85</accession>
<dbReference type="PANTHER" id="PTHR37809:SF1">
    <property type="entry name" value="RIBOSOMAL PROTEIN S12 METHYLTHIOTRANSFERASE ACCESSORY FACTOR YCAO"/>
    <property type="match status" value="1"/>
</dbReference>
<dbReference type="NCBIfam" id="TIGR03882">
    <property type="entry name" value="cyclo_dehyd_2"/>
    <property type="match status" value="1"/>
</dbReference>
<reference evidence="2" key="2">
    <citation type="submission" date="2020-09" db="EMBL/GenBank/DDBJ databases">
        <authorList>
            <person name="Sun Q."/>
            <person name="Zhou Y."/>
        </authorList>
    </citation>
    <scope>NUCLEOTIDE SEQUENCE</scope>
    <source>
        <strain evidence="2">CGMCC 4.7312</strain>
    </source>
</reference>
<dbReference type="EMBL" id="BMNB01000001">
    <property type="protein sequence ID" value="GGM20634.1"/>
    <property type="molecule type" value="Genomic_DNA"/>
</dbReference>
<dbReference type="InterPro" id="IPR027624">
    <property type="entry name" value="TOMM_cyclo_SagD"/>
</dbReference>
<dbReference type="Pfam" id="PF02624">
    <property type="entry name" value="YcaO"/>
    <property type="match status" value="1"/>
</dbReference>
<sequence>MALLTLRPGAAVRWVGNGLLIDGWRSAALVACPPAAARVWQRVEPALARGLDPDAATAGLPATAAEVVRWLFALLAEHDALVDVTVARDAHPLAAFLAGVADEPAAALAAVRQAVVAVDGESRLTDAAGAALTEAGITVSGTGAEADLVIRLGPTGRSPQPGRFGVLRVAAGSNGVLIGPVNHTGEWSGDVDGPDRFHSGAPDPGGGAGLSVPHMVTQEVVRILAGLADGTGALVRDALVRRVAPDGAVTPRPVAASAPHRPVTAAGTVTAGARAVRVLGKGTLATVVRASVRAAGRHVTPHAVTAGGHDGARPRAVVGADPSWSADRHRRAQRAARDGGAAYLPVRGDAATVEVGPLAEVDGGVCVACVLARRQAVLGLPTGAASVAIGRALPVPPYWARLTGEVVVEHLSGRLAPGTVTVLALRDGVIARHRVQPVPGCPTCDPLPADRPELATLELRPRAMADPYGLRVVAGPPALSELRAELVDERFGPVIRVHPERYASLRLAAAELAPPGWSGRLGGFGRAAEPSAAEVLALLESCERDAARHPQARRTSVRASYRELVADAVDPARLGLPGPAAVAHPGYRLAPYTPRSVTWWVWAVELAGGRRQLVPEDVAYWGADRPDVRRFIPDSSSGCAVGSCLEEALLHACLEVIERDAFLMTWYGRRPPPRLTHPLDPTPTTRLIVDRLSAEGYRLHLFDITSDVGVPAVWALAVTDRPERAASFSAAGAHPDPRRAAAAAVVEAGVNLLRAAQGPPASGDRLLAMLDDPALVRTLPDHTALHQLPEALPRFDFALRGGAPRPFEEHFAGWRDRFWHPDLTEVLRRVIDAMTGAGMTPLAVDQTRGIDRRLGLAAVKVLAPGAVPMTFGHLYRRVDLPRLRRINADVGTADLPHPFP</sequence>
<dbReference type="InterPro" id="IPR003776">
    <property type="entry name" value="YcaO-like_dom"/>
</dbReference>
<dbReference type="Gene3D" id="3.30.1330.230">
    <property type="match status" value="1"/>
</dbReference>
<proteinExistence type="predicted"/>
<keyword evidence="3" id="KW-1185">Reference proteome</keyword>
<name>A0A917WP85_9ACTN</name>
<evidence type="ECO:0000313" key="3">
    <source>
        <dbReference type="Proteomes" id="UP000608890"/>
    </source>
</evidence>
<evidence type="ECO:0000313" key="2">
    <source>
        <dbReference type="EMBL" id="GGM20634.1"/>
    </source>
</evidence>
<dbReference type="NCBIfam" id="TIGR03604">
    <property type="entry name" value="TOMM_cyclo_SagD"/>
    <property type="match status" value="1"/>
</dbReference>
<protein>
    <recommendedName>
        <fullName evidence="1">YcaO domain-containing protein</fullName>
    </recommendedName>
</protein>
<dbReference type="PANTHER" id="PTHR37809">
    <property type="entry name" value="RIBOSOMAL PROTEIN S12 METHYLTHIOTRANSFERASE ACCESSORY FACTOR YCAO"/>
    <property type="match status" value="1"/>
</dbReference>
<dbReference type="Proteomes" id="UP000608890">
    <property type="component" value="Unassembled WGS sequence"/>
</dbReference>
<dbReference type="InterPro" id="IPR022291">
    <property type="entry name" value="Bacteriocin_synth_cyclodeHase"/>
</dbReference>
<dbReference type="AlphaFoldDB" id="A0A917WP85"/>
<dbReference type="Gene3D" id="3.30.160.660">
    <property type="match status" value="1"/>
</dbReference>
<comment type="caution">
    <text evidence="2">The sequence shown here is derived from an EMBL/GenBank/DDBJ whole genome shotgun (WGS) entry which is preliminary data.</text>
</comment>
<feature type="domain" description="YcaO" evidence="1">
    <location>
        <begin position="525"/>
        <end position="900"/>
    </location>
</feature>
<dbReference type="Gene3D" id="3.40.50.720">
    <property type="entry name" value="NAD(P)-binding Rossmann-like Domain"/>
    <property type="match status" value="1"/>
</dbReference>
<organism evidence="2 3">
    <name type="scientific">Micromonospora sonchi</name>
    <dbReference type="NCBI Taxonomy" id="1763543"/>
    <lineage>
        <taxon>Bacteria</taxon>
        <taxon>Bacillati</taxon>
        <taxon>Actinomycetota</taxon>
        <taxon>Actinomycetes</taxon>
        <taxon>Micromonosporales</taxon>
        <taxon>Micromonosporaceae</taxon>
        <taxon>Micromonospora</taxon>
    </lineage>
</organism>
<gene>
    <name evidence="2" type="ORF">GCM10011608_01540</name>
</gene>
<reference evidence="2" key="1">
    <citation type="journal article" date="2014" name="Int. J. Syst. Evol. Microbiol.">
        <title>Complete genome sequence of Corynebacterium casei LMG S-19264T (=DSM 44701T), isolated from a smear-ripened cheese.</title>
        <authorList>
            <consortium name="US DOE Joint Genome Institute (JGI-PGF)"/>
            <person name="Walter F."/>
            <person name="Albersmeier A."/>
            <person name="Kalinowski J."/>
            <person name="Ruckert C."/>
        </authorList>
    </citation>
    <scope>NUCLEOTIDE SEQUENCE</scope>
    <source>
        <strain evidence="2">CGMCC 4.7312</strain>
    </source>
</reference>